<dbReference type="Pfam" id="PF14730">
    <property type="entry name" value="DUF4468"/>
    <property type="match status" value="1"/>
</dbReference>
<dbReference type="Gene3D" id="3.30.530.80">
    <property type="match status" value="1"/>
</dbReference>
<comment type="caution">
    <text evidence="3">The sequence shown here is derived from an EMBL/GenBank/DDBJ whole genome shotgun (WGS) entry which is preliminary data.</text>
</comment>
<evidence type="ECO:0000313" key="3">
    <source>
        <dbReference type="EMBL" id="MCS3711821.1"/>
    </source>
</evidence>
<keyword evidence="1" id="KW-0732">Signal</keyword>
<feature type="domain" description="DUF4468" evidence="2">
    <location>
        <begin position="36"/>
        <end position="112"/>
    </location>
</feature>
<evidence type="ECO:0000256" key="1">
    <source>
        <dbReference type="SAM" id="SignalP"/>
    </source>
</evidence>
<dbReference type="EMBL" id="JANUAE010000018">
    <property type="protein sequence ID" value="MCS3711821.1"/>
    <property type="molecule type" value="Genomic_DNA"/>
</dbReference>
<dbReference type="InterPro" id="IPR027823">
    <property type="entry name" value="DUF4468"/>
</dbReference>
<dbReference type="Proteomes" id="UP001155057">
    <property type="component" value="Unassembled WGS sequence"/>
</dbReference>
<sequence length="156" mass="17634">MQTTVRTALVLCLGILLAGCASLDVTSPQYERSKTYDFTDKKQDKLYVAINDWLSQSANSQETEVEFTDKEAGKISAKIITQGVLCGPLEDFYLTADWTFDVKDGAYRVRVDPLHVDTNARRKTTSLNEKCGRKVLREVTRAMRGLETHIVNYESF</sequence>
<gene>
    <name evidence="3" type="ORF">GGP61_003456</name>
</gene>
<feature type="signal peptide" evidence="1">
    <location>
        <begin position="1"/>
        <end position="23"/>
    </location>
</feature>
<protein>
    <recommendedName>
        <fullName evidence="2">DUF4468 domain-containing protein</fullName>
    </recommendedName>
</protein>
<reference evidence="3" key="1">
    <citation type="submission" date="2022-08" db="EMBL/GenBank/DDBJ databases">
        <title>Genomic Encyclopedia of Type Strains, Phase V (KMG-V): Genome sequencing to study the core and pangenomes of soil and plant-associated prokaryotes.</title>
        <authorList>
            <person name="Whitman W."/>
        </authorList>
    </citation>
    <scope>NUCLEOTIDE SEQUENCE</scope>
    <source>
        <strain evidence="3">SP3049</strain>
    </source>
</reference>
<evidence type="ECO:0000313" key="4">
    <source>
        <dbReference type="Proteomes" id="UP001155057"/>
    </source>
</evidence>
<name>A0A9X2TJ14_9BACT</name>
<accession>A0A9X2TJ14</accession>
<organism evidence="3 4">
    <name type="scientific">Salinibacter ruber</name>
    <dbReference type="NCBI Taxonomy" id="146919"/>
    <lineage>
        <taxon>Bacteria</taxon>
        <taxon>Pseudomonadati</taxon>
        <taxon>Rhodothermota</taxon>
        <taxon>Rhodothermia</taxon>
        <taxon>Rhodothermales</taxon>
        <taxon>Salinibacteraceae</taxon>
        <taxon>Salinibacter</taxon>
    </lineage>
</organism>
<dbReference type="AlphaFoldDB" id="A0A9X2TJ14"/>
<dbReference type="PROSITE" id="PS51257">
    <property type="entry name" value="PROKAR_LIPOPROTEIN"/>
    <property type="match status" value="1"/>
</dbReference>
<feature type="chain" id="PRO_5040902600" description="DUF4468 domain-containing protein" evidence="1">
    <location>
        <begin position="24"/>
        <end position="156"/>
    </location>
</feature>
<dbReference type="RefSeq" id="WP_259060899.1">
    <property type="nucleotide sequence ID" value="NZ_JANUAE010000018.1"/>
</dbReference>
<proteinExistence type="predicted"/>
<evidence type="ECO:0000259" key="2">
    <source>
        <dbReference type="Pfam" id="PF14730"/>
    </source>
</evidence>